<evidence type="ECO:0000256" key="2">
    <source>
        <dbReference type="SAM" id="SignalP"/>
    </source>
</evidence>
<evidence type="ECO:0000256" key="1">
    <source>
        <dbReference type="SAM" id="MobiDB-lite"/>
    </source>
</evidence>
<dbReference type="RefSeq" id="XP_007766975.1">
    <property type="nucleotide sequence ID" value="XM_007768785.1"/>
</dbReference>
<dbReference type="GeneID" id="19198316"/>
<feature type="signal peptide" evidence="2">
    <location>
        <begin position="1"/>
        <end position="20"/>
    </location>
</feature>
<dbReference type="Gene3D" id="1.10.530.10">
    <property type="match status" value="1"/>
</dbReference>
<feature type="chain" id="PRO_5024285295" evidence="2">
    <location>
        <begin position="21"/>
        <end position="319"/>
    </location>
</feature>
<dbReference type="Pfam" id="PF01464">
    <property type="entry name" value="SLT"/>
    <property type="match status" value="1"/>
</dbReference>
<dbReference type="GO" id="GO:0016787">
    <property type="term" value="F:hydrolase activity"/>
    <property type="evidence" value="ECO:0007669"/>
    <property type="project" value="UniProtKB-KW"/>
</dbReference>
<keyword evidence="5" id="KW-1185">Reference proteome</keyword>
<dbReference type="OMA" id="NGWFTAG"/>
<dbReference type="OrthoDB" id="2537480at2759"/>
<dbReference type="SUPFAM" id="SSF53955">
    <property type="entry name" value="Lysozyme-like"/>
    <property type="match status" value="1"/>
</dbReference>
<keyword evidence="4" id="KW-0378">Hydrolase</keyword>
<name>A0A5M3MVQ6_CONPW</name>
<feature type="compositionally biased region" description="Low complexity" evidence="1">
    <location>
        <begin position="57"/>
        <end position="84"/>
    </location>
</feature>
<evidence type="ECO:0000313" key="4">
    <source>
        <dbReference type="EMBL" id="EIW83130.1"/>
    </source>
</evidence>
<dbReference type="InterPro" id="IPR023346">
    <property type="entry name" value="Lysozyme-like_dom_sf"/>
</dbReference>
<proteinExistence type="predicted"/>
<dbReference type="Proteomes" id="UP000053558">
    <property type="component" value="Unassembled WGS sequence"/>
</dbReference>
<comment type="caution">
    <text evidence="4">The sequence shown here is derived from an EMBL/GenBank/DDBJ whole genome shotgun (WGS) entry which is preliminary data.</text>
</comment>
<accession>A0A5M3MVQ6</accession>
<evidence type="ECO:0000259" key="3">
    <source>
        <dbReference type="Pfam" id="PF01464"/>
    </source>
</evidence>
<sequence>MRLTSSFFALLATLTIAVEASSHVGGHQLAAKHARLARNAEPAPEVSRKMRKRSSCNASGTSAPASSSSSQPAPSANPSAGNNFSGSKPAGGVVSGLIKVASSAACGASGAIQQTTTTAGPNGSIDFLNCGINGAGWNPPYVTVDDIVTKELSSVAWNPNSAFTACQPYVGKFEQYGAQFGIPAIVLASFAMQESGCNPATVGGAGETGLMQLTSDKCGNAPGGNCADVDYNIQTGAQFFSQTLKDNGGDLLQSIGQYNGWYKGLTFNAATAAAHGGNCREQNNLDYLMQFLNGWVLDINAYSHSPPLGKYFNLNACPN</sequence>
<protein>
    <submittedName>
        <fullName evidence="4">Glycoside hydrolase family 23 protein</fullName>
    </submittedName>
</protein>
<reference evidence="5" key="1">
    <citation type="journal article" date="2012" name="Science">
        <title>The Paleozoic origin of enzymatic lignin decomposition reconstructed from 31 fungal genomes.</title>
        <authorList>
            <person name="Floudas D."/>
            <person name="Binder M."/>
            <person name="Riley R."/>
            <person name="Barry K."/>
            <person name="Blanchette R.A."/>
            <person name="Henrissat B."/>
            <person name="Martinez A.T."/>
            <person name="Otillar R."/>
            <person name="Spatafora J.W."/>
            <person name="Yadav J.S."/>
            <person name="Aerts A."/>
            <person name="Benoit I."/>
            <person name="Boyd A."/>
            <person name="Carlson A."/>
            <person name="Copeland A."/>
            <person name="Coutinho P.M."/>
            <person name="de Vries R.P."/>
            <person name="Ferreira P."/>
            <person name="Findley K."/>
            <person name="Foster B."/>
            <person name="Gaskell J."/>
            <person name="Glotzer D."/>
            <person name="Gorecki P."/>
            <person name="Heitman J."/>
            <person name="Hesse C."/>
            <person name="Hori C."/>
            <person name="Igarashi K."/>
            <person name="Jurgens J.A."/>
            <person name="Kallen N."/>
            <person name="Kersten P."/>
            <person name="Kohler A."/>
            <person name="Kuees U."/>
            <person name="Kumar T.K.A."/>
            <person name="Kuo A."/>
            <person name="LaButti K."/>
            <person name="Larrondo L.F."/>
            <person name="Lindquist E."/>
            <person name="Ling A."/>
            <person name="Lombard V."/>
            <person name="Lucas S."/>
            <person name="Lundell T."/>
            <person name="Martin R."/>
            <person name="McLaughlin D.J."/>
            <person name="Morgenstern I."/>
            <person name="Morin E."/>
            <person name="Murat C."/>
            <person name="Nagy L.G."/>
            <person name="Nolan M."/>
            <person name="Ohm R.A."/>
            <person name="Patyshakuliyeva A."/>
            <person name="Rokas A."/>
            <person name="Ruiz-Duenas F.J."/>
            <person name="Sabat G."/>
            <person name="Salamov A."/>
            <person name="Samejima M."/>
            <person name="Schmutz J."/>
            <person name="Slot J.C."/>
            <person name="St John F."/>
            <person name="Stenlid J."/>
            <person name="Sun H."/>
            <person name="Sun S."/>
            <person name="Syed K."/>
            <person name="Tsang A."/>
            <person name="Wiebenga A."/>
            <person name="Young D."/>
            <person name="Pisabarro A."/>
            <person name="Eastwood D.C."/>
            <person name="Martin F."/>
            <person name="Cullen D."/>
            <person name="Grigoriev I.V."/>
            <person name="Hibbett D.S."/>
        </authorList>
    </citation>
    <scope>NUCLEOTIDE SEQUENCE [LARGE SCALE GENOMIC DNA]</scope>
    <source>
        <strain evidence="5">RWD-64-598 SS2</strain>
    </source>
</reference>
<dbReference type="KEGG" id="cput:CONPUDRAFT_101753"/>
<organism evidence="4 5">
    <name type="scientific">Coniophora puteana (strain RWD-64-598)</name>
    <name type="common">Brown rot fungus</name>
    <dbReference type="NCBI Taxonomy" id="741705"/>
    <lineage>
        <taxon>Eukaryota</taxon>
        <taxon>Fungi</taxon>
        <taxon>Dikarya</taxon>
        <taxon>Basidiomycota</taxon>
        <taxon>Agaricomycotina</taxon>
        <taxon>Agaricomycetes</taxon>
        <taxon>Agaricomycetidae</taxon>
        <taxon>Boletales</taxon>
        <taxon>Coniophorineae</taxon>
        <taxon>Coniophoraceae</taxon>
        <taxon>Coniophora</taxon>
    </lineage>
</organism>
<keyword evidence="2" id="KW-0732">Signal</keyword>
<dbReference type="EMBL" id="JH711576">
    <property type="protein sequence ID" value="EIW83130.1"/>
    <property type="molecule type" value="Genomic_DNA"/>
</dbReference>
<feature type="region of interest" description="Disordered" evidence="1">
    <location>
        <begin position="35"/>
        <end position="84"/>
    </location>
</feature>
<evidence type="ECO:0000313" key="5">
    <source>
        <dbReference type="Proteomes" id="UP000053558"/>
    </source>
</evidence>
<dbReference type="InterPro" id="IPR008258">
    <property type="entry name" value="Transglycosylase_SLT_dom_1"/>
</dbReference>
<gene>
    <name evidence="4" type="ORF">CONPUDRAFT_101753</name>
</gene>
<dbReference type="AlphaFoldDB" id="A0A5M3MVQ6"/>
<feature type="domain" description="Transglycosylase SLT" evidence="3">
    <location>
        <begin position="173"/>
        <end position="260"/>
    </location>
</feature>